<name>A0AAW0AQ41_9AGAR</name>
<sequence length="176" mass="19621">MLRPVATIHPPTIPQQNSQYTIHFSPADLPSQHSADPHQQSPQSPPASTERAPSSNKRAEQNRKAQRTFRARRHQRLKYLESRSLLLDAAVASSNEANRRWEESRLLLDDLRAENAALRAAVQQAQLLPRPHPSTGVSPITHSEEPENENLAGDIKRPLSVATLPDPPARTQSFAM</sequence>
<evidence type="ECO:0000259" key="4">
    <source>
        <dbReference type="PROSITE" id="PS00036"/>
    </source>
</evidence>
<keyword evidence="6" id="KW-1185">Reference proteome</keyword>
<dbReference type="Gene3D" id="1.20.5.170">
    <property type="match status" value="1"/>
</dbReference>
<accession>A0AAW0AQ41</accession>
<dbReference type="GO" id="GO:0001228">
    <property type="term" value="F:DNA-binding transcription activator activity, RNA polymerase II-specific"/>
    <property type="evidence" value="ECO:0007669"/>
    <property type="project" value="TreeGrafter"/>
</dbReference>
<dbReference type="SUPFAM" id="SSF57959">
    <property type="entry name" value="Leucine zipper domain"/>
    <property type="match status" value="1"/>
</dbReference>
<evidence type="ECO:0000256" key="2">
    <source>
        <dbReference type="ARBA" id="ARBA00023242"/>
    </source>
</evidence>
<feature type="region of interest" description="Disordered" evidence="3">
    <location>
        <begin position="1"/>
        <end position="75"/>
    </location>
</feature>
<dbReference type="CDD" id="cd14688">
    <property type="entry name" value="bZIP_YAP"/>
    <property type="match status" value="1"/>
</dbReference>
<comment type="caution">
    <text evidence="5">The sequence shown here is derived from an EMBL/GenBank/DDBJ whole genome shotgun (WGS) entry which is preliminary data.</text>
</comment>
<gene>
    <name evidence="5" type="ORF">R3P38DRAFT_3204693</name>
</gene>
<dbReference type="PANTHER" id="PTHR40621">
    <property type="entry name" value="TRANSCRIPTION FACTOR KAPC-RELATED"/>
    <property type="match status" value="1"/>
</dbReference>
<dbReference type="InterPro" id="IPR050936">
    <property type="entry name" value="AP-1-like"/>
</dbReference>
<feature type="region of interest" description="Disordered" evidence="3">
    <location>
        <begin position="129"/>
        <end position="176"/>
    </location>
</feature>
<dbReference type="InterPro" id="IPR004827">
    <property type="entry name" value="bZIP"/>
</dbReference>
<dbReference type="Proteomes" id="UP001362999">
    <property type="component" value="Unassembled WGS sequence"/>
</dbReference>
<feature type="domain" description="BZIP" evidence="4">
    <location>
        <begin position="57"/>
        <end position="72"/>
    </location>
</feature>
<keyword evidence="2" id="KW-0539">Nucleus</keyword>
<dbReference type="GO" id="GO:0000976">
    <property type="term" value="F:transcription cis-regulatory region binding"/>
    <property type="evidence" value="ECO:0007669"/>
    <property type="project" value="InterPro"/>
</dbReference>
<proteinExistence type="predicted"/>
<organism evidence="5 6">
    <name type="scientific">Favolaschia claudopus</name>
    <dbReference type="NCBI Taxonomy" id="2862362"/>
    <lineage>
        <taxon>Eukaryota</taxon>
        <taxon>Fungi</taxon>
        <taxon>Dikarya</taxon>
        <taxon>Basidiomycota</taxon>
        <taxon>Agaricomycotina</taxon>
        <taxon>Agaricomycetes</taxon>
        <taxon>Agaricomycetidae</taxon>
        <taxon>Agaricales</taxon>
        <taxon>Marasmiineae</taxon>
        <taxon>Mycenaceae</taxon>
        <taxon>Favolaschia</taxon>
    </lineage>
</organism>
<comment type="subcellular location">
    <subcellularLocation>
        <location evidence="1">Nucleus</location>
    </subcellularLocation>
</comment>
<dbReference type="PROSITE" id="PS00036">
    <property type="entry name" value="BZIP_BASIC"/>
    <property type="match status" value="1"/>
</dbReference>
<reference evidence="5 6" key="1">
    <citation type="journal article" date="2024" name="J Genomics">
        <title>Draft genome sequencing and assembly of Favolaschia claudopus CIRM-BRFM 2984 isolated from oak limbs.</title>
        <authorList>
            <person name="Navarro D."/>
            <person name="Drula E."/>
            <person name="Chaduli D."/>
            <person name="Cazenave R."/>
            <person name="Ahrendt S."/>
            <person name="Wang J."/>
            <person name="Lipzen A."/>
            <person name="Daum C."/>
            <person name="Barry K."/>
            <person name="Grigoriev I.V."/>
            <person name="Favel A."/>
            <person name="Rosso M.N."/>
            <person name="Martin F."/>
        </authorList>
    </citation>
    <scope>NUCLEOTIDE SEQUENCE [LARGE SCALE GENOMIC DNA]</scope>
    <source>
        <strain evidence="5 6">CIRM-BRFM 2984</strain>
    </source>
</reference>
<evidence type="ECO:0000256" key="3">
    <source>
        <dbReference type="SAM" id="MobiDB-lite"/>
    </source>
</evidence>
<dbReference type="PANTHER" id="PTHR40621:SF6">
    <property type="entry name" value="AP-1-LIKE TRANSCRIPTION FACTOR YAP1-RELATED"/>
    <property type="match status" value="1"/>
</dbReference>
<feature type="compositionally biased region" description="Basic residues" evidence="3">
    <location>
        <begin position="64"/>
        <end position="75"/>
    </location>
</feature>
<dbReference type="GO" id="GO:0090575">
    <property type="term" value="C:RNA polymerase II transcription regulator complex"/>
    <property type="evidence" value="ECO:0007669"/>
    <property type="project" value="TreeGrafter"/>
</dbReference>
<dbReference type="EMBL" id="JAWWNJ010000054">
    <property type="protein sequence ID" value="KAK7015417.1"/>
    <property type="molecule type" value="Genomic_DNA"/>
</dbReference>
<evidence type="ECO:0000313" key="6">
    <source>
        <dbReference type="Proteomes" id="UP001362999"/>
    </source>
</evidence>
<feature type="compositionally biased region" description="Low complexity" evidence="3">
    <location>
        <begin position="30"/>
        <end position="48"/>
    </location>
</feature>
<evidence type="ECO:0000256" key="1">
    <source>
        <dbReference type="ARBA" id="ARBA00004123"/>
    </source>
</evidence>
<evidence type="ECO:0000313" key="5">
    <source>
        <dbReference type="EMBL" id="KAK7015417.1"/>
    </source>
</evidence>
<protein>
    <recommendedName>
        <fullName evidence="4">BZIP domain-containing protein</fullName>
    </recommendedName>
</protein>
<dbReference type="AlphaFoldDB" id="A0AAW0AQ41"/>
<dbReference type="InterPro" id="IPR046347">
    <property type="entry name" value="bZIP_sf"/>
</dbReference>